<feature type="compositionally biased region" description="Polar residues" evidence="1">
    <location>
        <begin position="106"/>
        <end position="121"/>
    </location>
</feature>
<name>A0A2X2WPQ5_CHRJE</name>
<protein>
    <submittedName>
        <fullName evidence="4">Protein of uncharacterized function (DUF3060)</fullName>
    </submittedName>
</protein>
<reference evidence="3 5" key="1">
    <citation type="submission" date="2016-10" db="EMBL/GenBank/DDBJ databases">
        <authorList>
            <person name="Varghese N."/>
            <person name="Submissions S."/>
        </authorList>
    </citation>
    <scope>NUCLEOTIDE SEQUENCE [LARGE SCALE GENOMIC DNA]</scope>
    <source>
        <strain evidence="3 5">DSM 19299</strain>
    </source>
</reference>
<reference evidence="4 6" key="2">
    <citation type="submission" date="2018-06" db="EMBL/GenBank/DDBJ databases">
        <authorList>
            <consortium name="Pathogen Informatics"/>
            <person name="Doyle S."/>
        </authorList>
    </citation>
    <scope>NUCLEOTIDE SEQUENCE [LARGE SCALE GENOMIC DNA]</scope>
    <source>
        <strain evidence="4 6">NCTC13492</strain>
    </source>
</reference>
<evidence type="ECO:0000313" key="3">
    <source>
        <dbReference type="EMBL" id="SDJ32791.1"/>
    </source>
</evidence>
<gene>
    <name evidence="4" type="ORF">NCTC13492_02696</name>
    <name evidence="3" type="ORF">SAMN05421542_3198</name>
</gene>
<evidence type="ECO:0000256" key="2">
    <source>
        <dbReference type="SAM" id="SignalP"/>
    </source>
</evidence>
<feature type="signal peptide" evidence="2">
    <location>
        <begin position="1"/>
        <end position="22"/>
    </location>
</feature>
<dbReference type="RefSeq" id="WP_089737443.1">
    <property type="nucleotide sequence ID" value="NZ_FNEG01000005.1"/>
</dbReference>
<dbReference type="AlphaFoldDB" id="A0A2X2WPQ5"/>
<dbReference type="EMBL" id="FNEG01000005">
    <property type="protein sequence ID" value="SDJ32791.1"/>
    <property type="molecule type" value="Genomic_DNA"/>
</dbReference>
<sequence length="129" mass="13247">MKSIKTAGILAILLLGTGTAFSQSRKTESIKGVEQSNGKTIQVDGVGHTLNYTLNGGNVEVSGGDNTVNVKGSARKVSVSGTGNKIYIDKVDNVAIEGGSNTVYYRSSGTKSGKPNASLTGVGNKVVKQ</sequence>
<dbReference type="OrthoDB" id="1256082at2"/>
<evidence type="ECO:0000313" key="5">
    <source>
        <dbReference type="Proteomes" id="UP000199426"/>
    </source>
</evidence>
<dbReference type="EMBL" id="UAWB01000006">
    <property type="protein sequence ID" value="SQB45342.1"/>
    <property type="molecule type" value="Genomic_DNA"/>
</dbReference>
<feature type="chain" id="PRO_5016881312" evidence="2">
    <location>
        <begin position="23"/>
        <end position="129"/>
    </location>
</feature>
<dbReference type="Proteomes" id="UP000251670">
    <property type="component" value="Unassembled WGS sequence"/>
</dbReference>
<feature type="region of interest" description="Disordered" evidence="1">
    <location>
        <begin position="106"/>
        <end position="129"/>
    </location>
</feature>
<evidence type="ECO:0000313" key="6">
    <source>
        <dbReference type="Proteomes" id="UP000251670"/>
    </source>
</evidence>
<evidence type="ECO:0000256" key="1">
    <source>
        <dbReference type="SAM" id="MobiDB-lite"/>
    </source>
</evidence>
<accession>A0A2X2WPQ5</accession>
<keyword evidence="2" id="KW-0732">Signal</keyword>
<proteinExistence type="predicted"/>
<evidence type="ECO:0000313" key="4">
    <source>
        <dbReference type="EMBL" id="SQB45342.1"/>
    </source>
</evidence>
<dbReference type="Proteomes" id="UP000199426">
    <property type="component" value="Unassembled WGS sequence"/>
</dbReference>
<dbReference type="Pfam" id="PF11259">
    <property type="entry name" value="DUF3060"/>
    <property type="match status" value="1"/>
</dbReference>
<keyword evidence="5" id="KW-1185">Reference proteome</keyword>
<dbReference type="InterPro" id="IPR021417">
    <property type="entry name" value="DUF3060"/>
</dbReference>
<organism evidence="4 6">
    <name type="scientific">Chryseobacterium jejuense</name>
    <dbReference type="NCBI Taxonomy" id="445960"/>
    <lineage>
        <taxon>Bacteria</taxon>
        <taxon>Pseudomonadati</taxon>
        <taxon>Bacteroidota</taxon>
        <taxon>Flavobacteriia</taxon>
        <taxon>Flavobacteriales</taxon>
        <taxon>Weeksellaceae</taxon>
        <taxon>Chryseobacterium group</taxon>
        <taxon>Chryseobacterium</taxon>
    </lineage>
</organism>